<dbReference type="RefSeq" id="WP_109563559.1">
    <property type="nucleotide sequence ID" value="NZ_QGDJ01000002.1"/>
</dbReference>
<dbReference type="EMBL" id="QGDJ01000002">
    <property type="protein sequence ID" value="PWJ21230.1"/>
    <property type="molecule type" value="Genomic_DNA"/>
</dbReference>
<gene>
    <name evidence="1" type="ORF">BCF38_102480</name>
    <name evidence="2" type="ORF">SAMN05421539_102480</name>
</gene>
<keyword evidence="3" id="KW-1185">Reference proteome</keyword>
<organism evidence="2 4">
    <name type="scientific">Jannaschia seohaensis</name>
    <dbReference type="NCBI Taxonomy" id="475081"/>
    <lineage>
        <taxon>Bacteria</taxon>
        <taxon>Pseudomonadati</taxon>
        <taxon>Pseudomonadota</taxon>
        <taxon>Alphaproteobacteria</taxon>
        <taxon>Rhodobacterales</taxon>
        <taxon>Roseobacteraceae</taxon>
        <taxon>Jannaschia</taxon>
    </lineage>
</organism>
<dbReference type="InterPro" id="IPR011051">
    <property type="entry name" value="RmlC_Cupin_sf"/>
</dbReference>
<evidence type="ECO:0008006" key="5">
    <source>
        <dbReference type="Google" id="ProtNLM"/>
    </source>
</evidence>
<dbReference type="SUPFAM" id="SSF51182">
    <property type="entry name" value="RmlC-like cupins"/>
    <property type="match status" value="1"/>
</dbReference>
<name>A0A2Y9ABI0_9RHOB</name>
<dbReference type="Gene3D" id="2.60.120.10">
    <property type="entry name" value="Jelly Rolls"/>
    <property type="match status" value="2"/>
</dbReference>
<dbReference type="Proteomes" id="UP000245839">
    <property type="component" value="Unassembled WGS sequence"/>
</dbReference>
<sequence length="340" mass="36676">MQDETEIVLAAPDFGAELAFWTGRGWRLDAIWPADDPAVARLGGTPRLRLERAAEGRVTLRQSEGEAATSPAGHRIEIGPAVPEQAMPPVQTGFGLRRLADGAPWVIGRAGMHYRDLVPDRLGGAIIASHIRIPDGGPVPDMIHYHTIGFQLIWCYRGWVDLVYEDQGPPFRLTAGSCVIQPPEIRHRVLHASDGIEVVEIGVPAVHVTTIDHAMELPNGPAVPGRRFQGQTFVHHRAEGAAWTPSELSGFEARETGISEATGGVAGVRVLRSDGRPARLTPEAEIHFVFVLEGGLTLERAGTSHPVAPADAFVLRPGETVELTDIQPGTELLEVTLPGR</sequence>
<dbReference type="EMBL" id="UETC01000002">
    <property type="protein sequence ID" value="SSA41640.1"/>
    <property type="molecule type" value="Genomic_DNA"/>
</dbReference>
<reference evidence="1 3" key="2">
    <citation type="submission" date="2018-03" db="EMBL/GenBank/DDBJ databases">
        <title>Genomic Encyclopedia of Archaeal and Bacterial Type Strains, Phase II (KMG-II): from individual species to whole genera.</title>
        <authorList>
            <person name="Goeker M."/>
        </authorList>
    </citation>
    <scope>NUCLEOTIDE SEQUENCE [LARGE SCALE GENOMIC DNA]</scope>
    <source>
        <strain evidence="1 3">DSM 25227</strain>
    </source>
</reference>
<dbReference type="InterPro" id="IPR014710">
    <property type="entry name" value="RmlC-like_jellyroll"/>
</dbReference>
<evidence type="ECO:0000313" key="1">
    <source>
        <dbReference type="EMBL" id="PWJ21230.1"/>
    </source>
</evidence>
<proteinExistence type="predicted"/>
<dbReference type="Proteomes" id="UP000251571">
    <property type="component" value="Unassembled WGS sequence"/>
</dbReference>
<dbReference type="OrthoDB" id="4762975at2"/>
<evidence type="ECO:0000313" key="2">
    <source>
        <dbReference type="EMBL" id="SSA41640.1"/>
    </source>
</evidence>
<evidence type="ECO:0000313" key="4">
    <source>
        <dbReference type="Proteomes" id="UP000251571"/>
    </source>
</evidence>
<protein>
    <recommendedName>
        <fullName evidence="5">Cupin</fullName>
    </recommendedName>
</protein>
<evidence type="ECO:0000313" key="3">
    <source>
        <dbReference type="Proteomes" id="UP000245839"/>
    </source>
</evidence>
<accession>A0A2Y9ABI0</accession>
<dbReference type="AlphaFoldDB" id="A0A2Y9ABI0"/>
<reference evidence="2 4" key="1">
    <citation type="submission" date="2016-10" db="EMBL/GenBank/DDBJ databases">
        <authorList>
            <person name="Cai Z."/>
        </authorList>
    </citation>
    <scope>NUCLEOTIDE SEQUENCE [LARGE SCALE GENOMIC DNA]</scope>
    <source>
        <strain evidence="2 4">DSM 25227</strain>
    </source>
</reference>